<comment type="catalytic activity">
    <reaction evidence="1">
        <text>D-fructose 6-phosphate + L-glutamine = D-glucosamine 6-phosphate + L-glutamate</text>
        <dbReference type="Rhea" id="RHEA:13237"/>
        <dbReference type="ChEBI" id="CHEBI:29985"/>
        <dbReference type="ChEBI" id="CHEBI:58359"/>
        <dbReference type="ChEBI" id="CHEBI:58725"/>
        <dbReference type="ChEBI" id="CHEBI:61527"/>
        <dbReference type="EC" id="2.6.1.16"/>
    </reaction>
</comment>
<evidence type="ECO:0000313" key="11">
    <source>
        <dbReference type="EMBL" id="QHS85542.1"/>
    </source>
</evidence>
<evidence type="ECO:0000256" key="6">
    <source>
        <dbReference type="ARBA" id="ARBA00022737"/>
    </source>
</evidence>
<dbReference type="PROSITE" id="PS51464">
    <property type="entry name" value="SIS"/>
    <property type="match status" value="2"/>
</dbReference>
<dbReference type="Gene3D" id="3.60.20.10">
    <property type="entry name" value="Glutamine Phosphoribosylpyrophosphate, subunit 1, domain 1"/>
    <property type="match status" value="1"/>
</dbReference>
<dbReference type="InterPro" id="IPR046348">
    <property type="entry name" value="SIS_dom_sf"/>
</dbReference>
<dbReference type="FunFam" id="3.60.20.10:FF:000006">
    <property type="entry name" value="Glutamine--fructose-6-phosphate aminotransferase [isomerizing]"/>
    <property type="match status" value="1"/>
</dbReference>
<accession>A0A6C0B0C7</accession>
<evidence type="ECO:0000256" key="1">
    <source>
        <dbReference type="ARBA" id="ARBA00001031"/>
    </source>
</evidence>
<name>A0A6C0B0C7_9ZZZZ</name>
<keyword evidence="8" id="KW-0175">Coiled coil</keyword>
<evidence type="ECO:0000256" key="7">
    <source>
        <dbReference type="ARBA" id="ARBA00022962"/>
    </source>
</evidence>
<dbReference type="InterPro" id="IPR017932">
    <property type="entry name" value="GATase_2_dom"/>
</dbReference>
<dbReference type="PANTHER" id="PTHR10937:SF0">
    <property type="entry name" value="GLUTAMINE--FRUCTOSE-6-PHOSPHATE TRANSAMINASE (ISOMERIZING)"/>
    <property type="match status" value="1"/>
</dbReference>
<evidence type="ECO:0000256" key="8">
    <source>
        <dbReference type="SAM" id="Coils"/>
    </source>
</evidence>
<reference evidence="11" key="1">
    <citation type="journal article" date="2020" name="Nature">
        <title>Giant virus diversity and host interactions through global metagenomics.</title>
        <authorList>
            <person name="Schulz F."/>
            <person name="Roux S."/>
            <person name="Paez-Espino D."/>
            <person name="Jungbluth S."/>
            <person name="Walsh D.A."/>
            <person name="Denef V.J."/>
            <person name="McMahon K.D."/>
            <person name="Konstantinidis K.T."/>
            <person name="Eloe-Fadrosh E.A."/>
            <person name="Kyrpides N.C."/>
            <person name="Woyke T."/>
        </authorList>
    </citation>
    <scope>NUCLEOTIDE SEQUENCE</scope>
    <source>
        <strain evidence="11">GVMAG-M-3300009182-78</strain>
    </source>
</reference>
<dbReference type="FunFam" id="3.40.50.10490:FF:000036">
    <property type="entry name" value="Glutamine-fructose-6-phosphate transaminase (Isomerizing), variant"/>
    <property type="match status" value="1"/>
</dbReference>
<evidence type="ECO:0000259" key="10">
    <source>
        <dbReference type="PROSITE" id="PS51464"/>
    </source>
</evidence>
<evidence type="ECO:0000256" key="5">
    <source>
        <dbReference type="ARBA" id="ARBA00022679"/>
    </source>
</evidence>
<dbReference type="GO" id="GO:0006487">
    <property type="term" value="P:protein N-linked glycosylation"/>
    <property type="evidence" value="ECO:0007669"/>
    <property type="project" value="TreeGrafter"/>
</dbReference>
<dbReference type="InterPro" id="IPR005855">
    <property type="entry name" value="GFAT"/>
</dbReference>
<dbReference type="InterPro" id="IPR035466">
    <property type="entry name" value="GlmS/AgaS_SIS"/>
</dbReference>
<dbReference type="SUPFAM" id="SSF53697">
    <property type="entry name" value="SIS domain"/>
    <property type="match status" value="1"/>
</dbReference>
<evidence type="ECO:0000256" key="3">
    <source>
        <dbReference type="ARBA" id="ARBA00016090"/>
    </source>
</evidence>
<keyword evidence="4" id="KW-0032">Aminotransferase</keyword>
<keyword evidence="7" id="KW-0315">Glutamine amidotransferase</keyword>
<proteinExistence type="predicted"/>
<dbReference type="CDD" id="cd00714">
    <property type="entry name" value="GFAT"/>
    <property type="match status" value="1"/>
</dbReference>
<dbReference type="InterPro" id="IPR001347">
    <property type="entry name" value="SIS_dom"/>
</dbReference>
<keyword evidence="6" id="KW-0677">Repeat</keyword>
<dbReference type="PROSITE" id="PS51278">
    <property type="entry name" value="GATASE_TYPE_2"/>
    <property type="match status" value="1"/>
</dbReference>
<feature type="domain" description="SIS" evidence="10">
    <location>
        <begin position="494"/>
        <end position="637"/>
    </location>
</feature>
<dbReference type="GO" id="GO:0006002">
    <property type="term" value="P:fructose 6-phosphate metabolic process"/>
    <property type="evidence" value="ECO:0007669"/>
    <property type="project" value="TreeGrafter"/>
</dbReference>
<keyword evidence="5" id="KW-0808">Transferase</keyword>
<evidence type="ECO:0000256" key="4">
    <source>
        <dbReference type="ARBA" id="ARBA00022576"/>
    </source>
</evidence>
<dbReference type="InterPro" id="IPR035490">
    <property type="entry name" value="GlmS/FrlB_SIS"/>
</dbReference>
<dbReference type="GO" id="GO:0004360">
    <property type="term" value="F:glutamine-fructose-6-phosphate transaminase (isomerizing) activity"/>
    <property type="evidence" value="ECO:0007669"/>
    <property type="project" value="UniProtKB-EC"/>
</dbReference>
<dbReference type="GO" id="GO:0097367">
    <property type="term" value="F:carbohydrate derivative binding"/>
    <property type="evidence" value="ECO:0007669"/>
    <property type="project" value="InterPro"/>
</dbReference>
<evidence type="ECO:0000256" key="2">
    <source>
        <dbReference type="ARBA" id="ARBA00012916"/>
    </source>
</evidence>
<dbReference type="CDD" id="cd05009">
    <property type="entry name" value="SIS_GlmS_GlmD_2"/>
    <property type="match status" value="1"/>
</dbReference>
<dbReference type="NCBIfam" id="NF001484">
    <property type="entry name" value="PRK00331.1"/>
    <property type="match status" value="1"/>
</dbReference>
<dbReference type="Pfam" id="PF01380">
    <property type="entry name" value="SIS"/>
    <property type="match status" value="2"/>
</dbReference>
<protein>
    <recommendedName>
        <fullName evidence="3">Glutamine--fructose-6-phosphate aminotransferase [isomerizing]</fullName>
        <ecNumber evidence="2">2.6.1.16</ecNumber>
    </recommendedName>
</protein>
<dbReference type="Pfam" id="PF13522">
    <property type="entry name" value="GATase_6"/>
    <property type="match status" value="1"/>
</dbReference>
<dbReference type="PANTHER" id="PTHR10937">
    <property type="entry name" value="GLUCOSAMINE--FRUCTOSE-6-PHOSPHATE AMINOTRANSFERASE, ISOMERIZING"/>
    <property type="match status" value="1"/>
</dbReference>
<dbReference type="GO" id="GO:0006047">
    <property type="term" value="P:UDP-N-acetylglucosamine metabolic process"/>
    <property type="evidence" value="ECO:0007669"/>
    <property type="project" value="TreeGrafter"/>
</dbReference>
<feature type="domain" description="SIS" evidence="10">
    <location>
        <begin position="302"/>
        <end position="456"/>
    </location>
</feature>
<sequence>MCGIVGYLGDQPFCDFILTGLKLLQNRGYDSAGLSYIENDEIKTVKYASSQTNDSIAQLEKNIQDITIEKKNFLNETVYNSIGHTRWATHGAKTQLNAHPHNDDKNRISLVHNGIIENFQELKTQLMKSGYPFYSQTDTEVIAALIGKYLDEGCMMEECIQKTVAMLSGTWALVILHKDFPNKLWACRNGSPLLLGIEDQYVMIASEHIAFGPYIQKYIVLDNHDILEITKTNDNGIIYNNNVSKYQIQEKVISSIEYEPTGFDHWMIKEIFDQTDAIYRAINHGGRISSATNVKLGGLDSYRQQLLEIDHLILLGCGTSYHAGLWALDIFKQLDIFITISVYDGAEFDKRDIPYYKNNNNNKNKNNKKNKRTGIILLSQSGETKDLHRCIQIANENNVVTIGLVNVPDSTIARESDCGVYLNAGREVAVASTKSFTSQCVVLALVAVWFSQERGTCLTKRKKILQDIYKLPVQLKVILDKSQLDVIKNTAKDKMIKLKEITSFFLLGKASLEAIAKEGSLKLKEVAYIHAEGFSASALKHGPLALICDKTPILLIDVDDQHRSKIQNAMHEVLARGASVIHISDSNACKIDDEHYTKYINFMIQKNNTFSGILANVYVQLLSYYLALEQGINPDFPRNLAKVVTVE</sequence>
<feature type="coiled-coil region" evidence="8">
    <location>
        <begin position="49"/>
        <end position="76"/>
    </location>
</feature>
<dbReference type="Gene3D" id="3.40.50.10490">
    <property type="entry name" value="Glucose-6-phosphate isomerase like protein, domain 1"/>
    <property type="match status" value="2"/>
</dbReference>
<feature type="domain" description="Glutamine amidotransferase type-2" evidence="9">
    <location>
        <begin position="2"/>
        <end position="232"/>
    </location>
</feature>
<dbReference type="AlphaFoldDB" id="A0A6C0B0C7"/>
<dbReference type="InterPro" id="IPR047084">
    <property type="entry name" value="GFAT_N"/>
</dbReference>
<dbReference type="SUPFAM" id="SSF56235">
    <property type="entry name" value="N-terminal nucleophile aminohydrolases (Ntn hydrolases)"/>
    <property type="match status" value="1"/>
</dbReference>
<evidence type="ECO:0000259" key="9">
    <source>
        <dbReference type="PROSITE" id="PS51278"/>
    </source>
</evidence>
<dbReference type="InterPro" id="IPR029055">
    <property type="entry name" value="Ntn_hydrolases_N"/>
</dbReference>
<dbReference type="EMBL" id="MN739044">
    <property type="protein sequence ID" value="QHS85542.1"/>
    <property type="molecule type" value="Genomic_DNA"/>
</dbReference>
<dbReference type="CDD" id="cd05008">
    <property type="entry name" value="SIS_GlmS_GlmD_1"/>
    <property type="match status" value="1"/>
</dbReference>
<dbReference type="NCBIfam" id="TIGR01135">
    <property type="entry name" value="glmS"/>
    <property type="match status" value="1"/>
</dbReference>
<dbReference type="EC" id="2.6.1.16" evidence="2"/>
<organism evidence="11">
    <name type="scientific">viral metagenome</name>
    <dbReference type="NCBI Taxonomy" id="1070528"/>
    <lineage>
        <taxon>unclassified sequences</taxon>
        <taxon>metagenomes</taxon>
        <taxon>organismal metagenomes</taxon>
    </lineage>
</organism>